<dbReference type="EMBL" id="JACEEZ010022040">
    <property type="protein sequence ID" value="KAG0712849.1"/>
    <property type="molecule type" value="Genomic_DNA"/>
</dbReference>
<gene>
    <name evidence="2" type="ORF">GWK47_017515</name>
</gene>
<protein>
    <submittedName>
        <fullName evidence="2">Uncharacterized protein</fullName>
    </submittedName>
</protein>
<evidence type="ECO:0000313" key="3">
    <source>
        <dbReference type="Proteomes" id="UP000770661"/>
    </source>
</evidence>
<dbReference type="AlphaFoldDB" id="A0A8J5CJS2"/>
<keyword evidence="3" id="KW-1185">Reference proteome</keyword>
<comment type="caution">
    <text evidence="2">The sequence shown here is derived from an EMBL/GenBank/DDBJ whole genome shotgun (WGS) entry which is preliminary data.</text>
</comment>
<feature type="compositionally biased region" description="Low complexity" evidence="1">
    <location>
        <begin position="170"/>
        <end position="180"/>
    </location>
</feature>
<evidence type="ECO:0000313" key="2">
    <source>
        <dbReference type="EMBL" id="KAG0712849.1"/>
    </source>
</evidence>
<evidence type="ECO:0000256" key="1">
    <source>
        <dbReference type="SAM" id="MobiDB-lite"/>
    </source>
</evidence>
<name>A0A8J5CJS2_CHIOP</name>
<accession>A0A8J5CJS2</accession>
<proteinExistence type="predicted"/>
<dbReference type="OrthoDB" id="6382315at2759"/>
<dbReference type="Proteomes" id="UP000770661">
    <property type="component" value="Unassembled WGS sequence"/>
</dbReference>
<feature type="region of interest" description="Disordered" evidence="1">
    <location>
        <begin position="131"/>
        <end position="216"/>
    </location>
</feature>
<feature type="region of interest" description="Disordered" evidence="1">
    <location>
        <begin position="1"/>
        <end position="101"/>
    </location>
</feature>
<reference evidence="2" key="1">
    <citation type="submission" date="2020-07" db="EMBL/GenBank/DDBJ databases">
        <title>The High-quality genome of the commercially important snow crab, Chionoecetes opilio.</title>
        <authorList>
            <person name="Jeong J.-H."/>
            <person name="Ryu S."/>
        </authorList>
    </citation>
    <scope>NUCLEOTIDE SEQUENCE</scope>
    <source>
        <strain evidence="2">MADBK_172401_WGS</strain>
        <tissue evidence="2">Digestive gland</tissue>
    </source>
</reference>
<feature type="compositionally biased region" description="Pro residues" evidence="1">
    <location>
        <begin position="11"/>
        <end position="34"/>
    </location>
</feature>
<sequence length="359" mass="38363">MRTIGVRSAPIPAPRPAPCPAPCSKQPPDPPKPLPRTKFLQKNKLESPATVTTQVIPTNLPPPHARPVRPKCISTRIPPPKPPRSPSTGDNFGQDATSWPRRPGLMEVLSFTGPATAASTVPAARRQFLPTVTPTRPAPQGRGGSTGAIPTRRAPRPRLQPLSLPPPSTVIPTTVVSNTTAPRVPSRPTAAQLAASRTPAGASGPRPAPPSAVGLRTASNVQSPVCSTEDFEGSCRDVFRNTRTAKELTGRGKHMQAANHYQKALTALDRVLRAQVLSLTHHEPTRQRLFLMQQEVFSLSWSNVSAVVVDLAPAQTRTKYLSANAVTCSDKVTVSPKFVRYCTGSHAIAACLVPTLLMQ</sequence>
<organism evidence="2 3">
    <name type="scientific">Chionoecetes opilio</name>
    <name type="common">Atlantic snow crab</name>
    <name type="synonym">Cancer opilio</name>
    <dbReference type="NCBI Taxonomy" id="41210"/>
    <lineage>
        <taxon>Eukaryota</taxon>
        <taxon>Metazoa</taxon>
        <taxon>Ecdysozoa</taxon>
        <taxon>Arthropoda</taxon>
        <taxon>Crustacea</taxon>
        <taxon>Multicrustacea</taxon>
        <taxon>Malacostraca</taxon>
        <taxon>Eumalacostraca</taxon>
        <taxon>Eucarida</taxon>
        <taxon>Decapoda</taxon>
        <taxon>Pleocyemata</taxon>
        <taxon>Brachyura</taxon>
        <taxon>Eubrachyura</taxon>
        <taxon>Majoidea</taxon>
        <taxon>Majidae</taxon>
        <taxon>Chionoecetes</taxon>
    </lineage>
</organism>